<evidence type="ECO:0000313" key="11">
    <source>
        <dbReference type="EMBL" id="KRH12809.1"/>
    </source>
</evidence>
<reference evidence="12" key="2">
    <citation type="submission" date="2018-02" db="UniProtKB">
        <authorList>
            <consortium name="EnsemblPlants"/>
        </authorList>
    </citation>
    <scope>IDENTIFICATION</scope>
    <source>
        <strain evidence="12">Williams 82</strain>
    </source>
</reference>
<evidence type="ECO:0008006" key="14">
    <source>
        <dbReference type="Google" id="ProtNLM"/>
    </source>
</evidence>
<feature type="signal peptide" evidence="10">
    <location>
        <begin position="1"/>
        <end position="24"/>
    </location>
</feature>
<dbReference type="InterPro" id="IPR006626">
    <property type="entry name" value="PbH1"/>
</dbReference>
<evidence type="ECO:0000256" key="5">
    <source>
        <dbReference type="ARBA" id="ARBA00022801"/>
    </source>
</evidence>
<evidence type="ECO:0000256" key="2">
    <source>
        <dbReference type="ARBA" id="ARBA00008834"/>
    </source>
</evidence>
<name>I1MHV7_SOYBN</name>
<dbReference type="Gramene" id="KRH12809">
    <property type="protein sequence ID" value="KRH12809"/>
    <property type="gene ID" value="GLYMA_15G196100"/>
</dbReference>
<dbReference type="PaxDb" id="3847-GLYMA15G23310.1"/>
<dbReference type="EMBL" id="CM000848">
    <property type="protein sequence ID" value="KRH12809.1"/>
    <property type="molecule type" value="Genomic_DNA"/>
</dbReference>
<dbReference type="STRING" id="3847.I1MHV7"/>
<comment type="similarity">
    <text evidence="2 9">Belongs to the glycosyl hydrolase 28 family.</text>
</comment>
<dbReference type="SMART" id="SM00710">
    <property type="entry name" value="PbH1"/>
    <property type="match status" value="5"/>
</dbReference>
<gene>
    <name evidence="12" type="primary">LOC100782500</name>
    <name evidence="11" type="ORF">GLYMA_15G196100</name>
</gene>
<dbReference type="SMR" id="I1MHV7"/>
<dbReference type="InterPro" id="IPR012334">
    <property type="entry name" value="Pectin_lyas_fold"/>
</dbReference>
<dbReference type="GO" id="GO:0071555">
    <property type="term" value="P:cell wall organization"/>
    <property type="evidence" value="ECO:0007669"/>
    <property type="project" value="UniProtKB-KW"/>
</dbReference>
<dbReference type="FunFam" id="2.160.20.10:FF:000068">
    <property type="entry name" value="Polygalacturonase"/>
    <property type="match status" value="1"/>
</dbReference>
<keyword evidence="3" id="KW-0134">Cell wall</keyword>
<dbReference type="PROSITE" id="PS00502">
    <property type="entry name" value="POLYGALACTURONASE"/>
    <property type="match status" value="1"/>
</dbReference>
<evidence type="ECO:0000256" key="1">
    <source>
        <dbReference type="ARBA" id="ARBA00004191"/>
    </source>
</evidence>
<evidence type="ECO:0000256" key="8">
    <source>
        <dbReference type="PROSITE-ProRule" id="PRU10052"/>
    </source>
</evidence>
<evidence type="ECO:0000256" key="7">
    <source>
        <dbReference type="ARBA" id="ARBA00023316"/>
    </source>
</evidence>
<evidence type="ECO:0000256" key="6">
    <source>
        <dbReference type="ARBA" id="ARBA00023295"/>
    </source>
</evidence>
<proteinExistence type="inferred from homology"/>
<reference evidence="11 12" key="1">
    <citation type="journal article" date="2010" name="Nature">
        <title>Genome sequence of the palaeopolyploid soybean.</title>
        <authorList>
            <person name="Schmutz J."/>
            <person name="Cannon S.B."/>
            <person name="Schlueter J."/>
            <person name="Ma J."/>
            <person name="Mitros T."/>
            <person name="Nelson W."/>
            <person name="Hyten D.L."/>
            <person name="Song Q."/>
            <person name="Thelen J.J."/>
            <person name="Cheng J."/>
            <person name="Xu D."/>
            <person name="Hellsten U."/>
            <person name="May G.D."/>
            <person name="Yu Y."/>
            <person name="Sakurai T."/>
            <person name="Umezawa T."/>
            <person name="Bhattacharyya M.K."/>
            <person name="Sandhu D."/>
            <person name="Valliyodan B."/>
            <person name="Lindquist E."/>
            <person name="Peto M."/>
            <person name="Grant D."/>
            <person name="Shu S."/>
            <person name="Goodstein D."/>
            <person name="Barry K."/>
            <person name="Futrell-Griggs M."/>
            <person name="Abernathy B."/>
            <person name="Du J."/>
            <person name="Tian Z."/>
            <person name="Zhu L."/>
            <person name="Gill N."/>
            <person name="Joshi T."/>
            <person name="Libault M."/>
            <person name="Sethuraman A."/>
            <person name="Zhang X.-C."/>
            <person name="Shinozaki K."/>
            <person name="Nguyen H.T."/>
            <person name="Wing R.A."/>
            <person name="Cregan P."/>
            <person name="Specht J."/>
            <person name="Grimwood J."/>
            <person name="Rokhsar D."/>
            <person name="Stacey G."/>
            <person name="Shoemaker R.C."/>
            <person name="Jackson S.A."/>
        </authorList>
    </citation>
    <scope>NUCLEOTIDE SEQUENCE [LARGE SCALE GENOMIC DNA]</scope>
    <source>
        <strain evidence="12">cv. Williams 82</strain>
        <tissue evidence="11">Callus</tissue>
    </source>
</reference>
<evidence type="ECO:0000256" key="10">
    <source>
        <dbReference type="SAM" id="SignalP"/>
    </source>
</evidence>
<evidence type="ECO:0000256" key="4">
    <source>
        <dbReference type="ARBA" id="ARBA00022525"/>
    </source>
</evidence>
<dbReference type="EnsemblPlants" id="KRH12809">
    <property type="protein sequence ID" value="KRH12809"/>
    <property type="gene ID" value="GLYMA_15G196100"/>
</dbReference>
<protein>
    <recommendedName>
        <fullName evidence="14">Polygalacturonase</fullName>
    </recommendedName>
</protein>
<keyword evidence="10" id="KW-0732">Signal</keyword>
<organism evidence="11">
    <name type="scientific">Glycine max</name>
    <name type="common">Soybean</name>
    <name type="synonym">Glycine hispida</name>
    <dbReference type="NCBI Taxonomy" id="3847"/>
    <lineage>
        <taxon>Eukaryota</taxon>
        <taxon>Viridiplantae</taxon>
        <taxon>Streptophyta</taxon>
        <taxon>Embryophyta</taxon>
        <taxon>Tracheophyta</taxon>
        <taxon>Spermatophyta</taxon>
        <taxon>Magnoliopsida</taxon>
        <taxon>eudicotyledons</taxon>
        <taxon>Gunneridae</taxon>
        <taxon>Pentapetalae</taxon>
        <taxon>rosids</taxon>
        <taxon>fabids</taxon>
        <taxon>Fabales</taxon>
        <taxon>Fabaceae</taxon>
        <taxon>Papilionoideae</taxon>
        <taxon>50 kb inversion clade</taxon>
        <taxon>NPAAA clade</taxon>
        <taxon>indigoferoid/millettioid clade</taxon>
        <taxon>Phaseoleae</taxon>
        <taxon>Glycine</taxon>
        <taxon>Glycine subgen. Soja</taxon>
    </lineage>
</organism>
<evidence type="ECO:0000313" key="12">
    <source>
        <dbReference type="EnsemblPlants" id="KRH12809"/>
    </source>
</evidence>
<dbReference type="OrthoDB" id="187139at2759"/>
<feature type="active site" evidence="8">
    <location>
        <position position="242"/>
    </location>
</feature>
<dbReference type="OMA" id="HNVCPRQ"/>
<dbReference type="GO" id="GO:0005975">
    <property type="term" value="P:carbohydrate metabolic process"/>
    <property type="evidence" value="ECO:0007669"/>
    <property type="project" value="InterPro"/>
</dbReference>
<keyword evidence="7" id="KW-0961">Cell wall biogenesis/degradation</keyword>
<keyword evidence="6 9" id="KW-0326">Glycosidase</keyword>
<dbReference type="InterPro" id="IPR000743">
    <property type="entry name" value="Glyco_hydro_28"/>
</dbReference>
<dbReference type="Gene3D" id="2.160.20.10">
    <property type="entry name" value="Single-stranded right-handed beta-helix, Pectin lyase-like"/>
    <property type="match status" value="1"/>
</dbReference>
<keyword evidence="4" id="KW-0964">Secreted</keyword>
<keyword evidence="5 9" id="KW-0378">Hydrolase</keyword>
<dbReference type="eggNOG" id="ENOG502RPZQ">
    <property type="taxonomic scope" value="Eukaryota"/>
</dbReference>
<evidence type="ECO:0000313" key="13">
    <source>
        <dbReference type="Proteomes" id="UP000008827"/>
    </source>
</evidence>
<evidence type="ECO:0000256" key="3">
    <source>
        <dbReference type="ARBA" id="ARBA00022512"/>
    </source>
</evidence>
<comment type="subcellular location">
    <subcellularLocation>
        <location evidence="1">Secreted</location>
        <location evidence="1">Cell wall</location>
    </subcellularLocation>
</comment>
<feature type="chain" id="PRO_5014578945" description="Polygalacturonase" evidence="10">
    <location>
        <begin position="25"/>
        <end position="401"/>
    </location>
</feature>
<keyword evidence="13" id="KW-1185">Reference proteome</keyword>
<dbReference type="Proteomes" id="UP000008827">
    <property type="component" value="Chromosome 15"/>
</dbReference>
<evidence type="ECO:0000256" key="9">
    <source>
        <dbReference type="RuleBase" id="RU361169"/>
    </source>
</evidence>
<dbReference type="InterPro" id="IPR011050">
    <property type="entry name" value="Pectin_lyase_fold/virulence"/>
</dbReference>
<dbReference type="AlphaFoldDB" id="I1MHV7"/>
<accession>I1MHV7</accession>
<dbReference type="SUPFAM" id="SSF51126">
    <property type="entry name" value="Pectin lyase-like"/>
    <property type="match status" value="1"/>
</dbReference>
<reference evidence="11" key="3">
    <citation type="submission" date="2018-07" db="EMBL/GenBank/DDBJ databases">
        <title>WGS assembly of Glycine max.</title>
        <authorList>
            <person name="Schmutz J."/>
            <person name="Cannon S."/>
            <person name="Schlueter J."/>
            <person name="Ma J."/>
            <person name="Mitros T."/>
            <person name="Nelson W."/>
            <person name="Hyten D."/>
            <person name="Song Q."/>
            <person name="Thelen J."/>
            <person name="Cheng J."/>
            <person name="Xu D."/>
            <person name="Hellsten U."/>
            <person name="May G."/>
            <person name="Yu Y."/>
            <person name="Sakurai T."/>
            <person name="Umezawa T."/>
            <person name="Bhattacharyya M."/>
            <person name="Sandhu D."/>
            <person name="Valliyodan B."/>
            <person name="Lindquist E."/>
            <person name="Peto M."/>
            <person name="Grant D."/>
            <person name="Shu S."/>
            <person name="Goodstein D."/>
            <person name="Barry K."/>
            <person name="Futrell-Griggs M."/>
            <person name="Abernathy B."/>
            <person name="Du J."/>
            <person name="Tian Z."/>
            <person name="Zhu L."/>
            <person name="Gill N."/>
            <person name="Joshi T."/>
            <person name="Libault M."/>
            <person name="Sethuraman A."/>
            <person name="Zhang X."/>
            <person name="Shinozaki K."/>
            <person name="Nguyen H."/>
            <person name="Wing R."/>
            <person name="Cregan P."/>
            <person name="Specht J."/>
            <person name="Grimwood J."/>
            <person name="Rokhsar D."/>
            <person name="Stacey G."/>
            <person name="Shoemaker R."/>
            <person name="Jackson S."/>
        </authorList>
    </citation>
    <scope>NUCLEOTIDE SEQUENCE</scope>
    <source>
        <tissue evidence="11">Callus</tissue>
    </source>
</reference>
<dbReference type="GO" id="GO:0004650">
    <property type="term" value="F:polygalacturonase activity"/>
    <property type="evidence" value="ECO:0007669"/>
    <property type="project" value="InterPro"/>
</dbReference>
<dbReference type="PANTHER" id="PTHR31375">
    <property type="match status" value="1"/>
</dbReference>
<dbReference type="Pfam" id="PF00295">
    <property type="entry name" value="Glyco_hydro_28"/>
    <property type="match status" value="1"/>
</dbReference>
<sequence>MAHYTNHLMLLFLATISFFSSTFSKDASSINVLSFGAKPNGKFDSTTSFLKAWSNACKSKESATFYVPKGNFLIKQVTFEGPCSNNIKFRIDGTIVAPSDYRSHGNSGMWIMFRNLNGFSVQGGTFDGKGDSYWRCRKSGSSCPAGARSITFSSCNDVKVSGLTSLNSQAMHIAVDHCKNILFKNVKIDAPSTSPNTDGFNVILSTGVTVSQAIISTGDDCIALSQGNTNVWIEHITCGPGHGISIGSLGAYKNEAGVHNVTVTDSIFEGTQNGVRIKSWAQPSNGYASNIVFRNLTMKNANNPIIIDQNYCPGDKSCPHQSSGVKISKVSYEHIRGTSACPQAINLDCSKSNPCEGIKLQDIDLVYGEGSTTSTCNNVGGINSGVVIPKSCVSLHSLNEK</sequence>
<dbReference type="HOGENOM" id="CLU_016031_2_2_1"/>